<keyword evidence="8" id="KW-0378">Hydrolase</keyword>
<evidence type="ECO:0000259" key="14">
    <source>
        <dbReference type="PROSITE" id="PS52035"/>
    </source>
</evidence>
<comment type="similarity">
    <text evidence="3 13">Belongs to the peptidase M14 family.</text>
</comment>
<dbReference type="PRINTS" id="PR00765">
    <property type="entry name" value="CRBOXYPTASEA"/>
</dbReference>
<dbReference type="InterPro" id="IPR057246">
    <property type="entry name" value="CARBOXYPEPT_ZN_1"/>
</dbReference>
<dbReference type="PROSITE" id="PS52035">
    <property type="entry name" value="PEPTIDASE_M14"/>
    <property type="match status" value="1"/>
</dbReference>
<evidence type="ECO:0000313" key="15">
    <source>
        <dbReference type="EMBL" id="KAL1122369.1"/>
    </source>
</evidence>
<feature type="domain" description="Peptidase M14" evidence="14">
    <location>
        <begin position="1"/>
        <end position="276"/>
    </location>
</feature>
<dbReference type="InterPro" id="IPR057247">
    <property type="entry name" value="CARBOXYPEPT_ZN_2"/>
</dbReference>
<keyword evidence="9" id="KW-0862">Zinc</keyword>
<dbReference type="PANTHER" id="PTHR11705">
    <property type="entry name" value="PROTEASE FAMILY M14 CARBOXYPEPTIDASE A,B"/>
    <property type="match status" value="1"/>
</dbReference>
<dbReference type="FunFam" id="3.40.630.10:FF:000040">
    <property type="entry name" value="zinc carboxypeptidase"/>
    <property type="match status" value="1"/>
</dbReference>
<dbReference type="GO" id="GO:0006508">
    <property type="term" value="P:proteolysis"/>
    <property type="evidence" value="ECO:0007669"/>
    <property type="project" value="UniProtKB-KW"/>
</dbReference>
<reference evidence="15 16" key="1">
    <citation type="submission" date="2024-07" db="EMBL/GenBank/DDBJ databases">
        <title>Chromosome-level genome assembly of the water stick insect Ranatra chinensis (Heteroptera: Nepidae).</title>
        <authorList>
            <person name="Liu X."/>
        </authorList>
    </citation>
    <scope>NUCLEOTIDE SEQUENCE [LARGE SCALE GENOMIC DNA]</scope>
    <source>
        <strain evidence="15">Cailab_2021Rc</strain>
        <tissue evidence="15">Muscle</tissue>
    </source>
</reference>
<feature type="active site" description="Proton donor/acceptor" evidence="13">
    <location>
        <position position="242"/>
    </location>
</feature>
<evidence type="ECO:0000256" key="5">
    <source>
        <dbReference type="ARBA" id="ARBA00022645"/>
    </source>
</evidence>
<gene>
    <name evidence="15" type="ORF">AAG570_003774</name>
</gene>
<dbReference type="Gene3D" id="3.40.630.10">
    <property type="entry name" value="Zn peptidases"/>
    <property type="match status" value="1"/>
</dbReference>
<dbReference type="InterPro" id="IPR000834">
    <property type="entry name" value="Peptidase_M14"/>
</dbReference>
<evidence type="ECO:0000313" key="16">
    <source>
        <dbReference type="Proteomes" id="UP001558652"/>
    </source>
</evidence>
<dbReference type="GO" id="GO:0004180">
    <property type="term" value="F:carboxypeptidase activity"/>
    <property type="evidence" value="ECO:0007669"/>
    <property type="project" value="UniProtKB-KW"/>
</dbReference>
<dbReference type="SUPFAM" id="SSF53187">
    <property type="entry name" value="Zn-dependent exopeptidases"/>
    <property type="match status" value="1"/>
</dbReference>
<keyword evidence="7" id="KW-0479">Metal-binding</keyword>
<evidence type="ECO:0000256" key="3">
    <source>
        <dbReference type="ARBA" id="ARBA00005988"/>
    </source>
</evidence>
<accession>A0ABD0YT47</accession>
<keyword evidence="5" id="KW-0121">Carboxypeptidase</keyword>
<dbReference type="PANTHER" id="PTHR11705:SF91">
    <property type="entry name" value="FI01817P-RELATED"/>
    <property type="match status" value="1"/>
</dbReference>
<dbReference type="AlphaFoldDB" id="A0ABD0YT47"/>
<dbReference type="PROSITE" id="PS00132">
    <property type="entry name" value="CARBOXYPEPT_ZN_1"/>
    <property type="match status" value="1"/>
</dbReference>
<evidence type="ECO:0000256" key="6">
    <source>
        <dbReference type="ARBA" id="ARBA00022670"/>
    </source>
</evidence>
<dbReference type="Proteomes" id="UP001558652">
    <property type="component" value="Unassembled WGS sequence"/>
</dbReference>
<evidence type="ECO:0000256" key="12">
    <source>
        <dbReference type="ARBA" id="ARBA00057299"/>
    </source>
</evidence>
<evidence type="ECO:0000256" key="11">
    <source>
        <dbReference type="ARBA" id="ARBA00023157"/>
    </source>
</evidence>
<evidence type="ECO:0000256" key="2">
    <source>
        <dbReference type="ARBA" id="ARBA00004613"/>
    </source>
</evidence>
<dbReference type="PROSITE" id="PS00133">
    <property type="entry name" value="CARBOXYPEPT_ZN_2"/>
    <property type="match status" value="1"/>
</dbReference>
<dbReference type="GO" id="GO:0005576">
    <property type="term" value="C:extracellular region"/>
    <property type="evidence" value="ECO:0007669"/>
    <property type="project" value="UniProtKB-SubCell"/>
</dbReference>
<dbReference type="EMBL" id="JBFDAA010000014">
    <property type="protein sequence ID" value="KAL1122369.1"/>
    <property type="molecule type" value="Genomic_DNA"/>
</dbReference>
<dbReference type="Pfam" id="PF00246">
    <property type="entry name" value="Peptidase_M14"/>
    <property type="match status" value="1"/>
</dbReference>
<dbReference type="GO" id="GO:0046872">
    <property type="term" value="F:metal ion binding"/>
    <property type="evidence" value="ECO:0007669"/>
    <property type="project" value="UniProtKB-KW"/>
</dbReference>
<organism evidence="15 16">
    <name type="scientific">Ranatra chinensis</name>
    <dbReference type="NCBI Taxonomy" id="642074"/>
    <lineage>
        <taxon>Eukaryota</taxon>
        <taxon>Metazoa</taxon>
        <taxon>Ecdysozoa</taxon>
        <taxon>Arthropoda</taxon>
        <taxon>Hexapoda</taxon>
        <taxon>Insecta</taxon>
        <taxon>Pterygota</taxon>
        <taxon>Neoptera</taxon>
        <taxon>Paraneoptera</taxon>
        <taxon>Hemiptera</taxon>
        <taxon>Heteroptera</taxon>
        <taxon>Panheteroptera</taxon>
        <taxon>Nepomorpha</taxon>
        <taxon>Nepidae</taxon>
        <taxon>Ranatrinae</taxon>
        <taxon>Ranatra</taxon>
    </lineage>
</organism>
<protein>
    <recommendedName>
        <fullName evidence="14">Peptidase M14 domain-containing protein</fullName>
    </recommendedName>
</protein>
<evidence type="ECO:0000256" key="13">
    <source>
        <dbReference type="PROSITE-ProRule" id="PRU01379"/>
    </source>
</evidence>
<keyword evidence="6" id="KW-0645">Protease</keyword>
<keyword evidence="11" id="KW-1015">Disulfide bond</keyword>
<evidence type="ECO:0000256" key="10">
    <source>
        <dbReference type="ARBA" id="ARBA00023049"/>
    </source>
</evidence>
<comment type="cofactor">
    <cofactor evidence="1">
        <name>Zn(2+)</name>
        <dbReference type="ChEBI" id="CHEBI:29105"/>
    </cofactor>
</comment>
<comment type="subcellular location">
    <subcellularLocation>
        <location evidence="2">Secreted</location>
    </subcellularLocation>
</comment>
<name>A0ABD0YT47_9HEMI</name>
<evidence type="ECO:0000256" key="8">
    <source>
        <dbReference type="ARBA" id="ARBA00022801"/>
    </source>
</evidence>
<dbReference type="GO" id="GO:0008237">
    <property type="term" value="F:metallopeptidase activity"/>
    <property type="evidence" value="ECO:0007669"/>
    <property type="project" value="UniProtKB-KW"/>
</dbReference>
<evidence type="ECO:0000256" key="9">
    <source>
        <dbReference type="ARBA" id="ARBA00022833"/>
    </source>
</evidence>
<dbReference type="CDD" id="cd03860">
    <property type="entry name" value="M14_CP_A-B_like"/>
    <property type="match status" value="1"/>
</dbReference>
<comment type="function">
    <text evidence="12">Involved in the digestion of the blood meal.</text>
</comment>
<keyword evidence="16" id="KW-1185">Reference proteome</keyword>
<evidence type="ECO:0000256" key="1">
    <source>
        <dbReference type="ARBA" id="ARBA00001947"/>
    </source>
</evidence>
<sequence length="278" mass="31791">MDYLAGTFPNLCRVEVIGKSAEGRKIKLLSITSGGDNKPAIWIDGGLHAREWISPASATYIQQQLVELRDNHEQLLQKYDWYILPVANPDGYEYTRNKDRLWRKSRHRYQSCVGVDLNRNFGYQWKSSRGCRREDYSGPSPFSEPETRAIRDYILAHKNIKAYISLHSYSQMWLIPWGYTDEKPKDYYEIYLPAEKAVEAIKKVRGTEYLLGTPAELLYTSQGSSDDWAKGSAGIDYAYTIELPDTGDYGFVLPSSQIKPVGHELWTGIKAFAESLPL</sequence>
<evidence type="ECO:0000256" key="4">
    <source>
        <dbReference type="ARBA" id="ARBA00022525"/>
    </source>
</evidence>
<keyword evidence="4" id="KW-0964">Secreted</keyword>
<comment type="caution">
    <text evidence="15">The sequence shown here is derived from an EMBL/GenBank/DDBJ whole genome shotgun (WGS) entry which is preliminary data.</text>
</comment>
<dbReference type="SMART" id="SM00631">
    <property type="entry name" value="Zn_pept"/>
    <property type="match status" value="1"/>
</dbReference>
<keyword evidence="10" id="KW-0482">Metalloprotease</keyword>
<proteinExistence type="inferred from homology"/>
<evidence type="ECO:0000256" key="7">
    <source>
        <dbReference type="ARBA" id="ARBA00022723"/>
    </source>
</evidence>